<feature type="non-terminal residue" evidence="1">
    <location>
        <position position="1"/>
    </location>
</feature>
<name>A0ACA9QER4_9GLOM</name>
<dbReference type="Proteomes" id="UP000789702">
    <property type="component" value="Unassembled WGS sequence"/>
</dbReference>
<protein>
    <submittedName>
        <fullName evidence="1">13228_t:CDS:1</fullName>
    </submittedName>
</protein>
<dbReference type="EMBL" id="CAJVPU010044634">
    <property type="protein sequence ID" value="CAG8748021.1"/>
    <property type="molecule type" value="Genomic_DNA"/>
</dbReference>
<evidence type="ECO:0000313" key="2">
    <source>
        <dbReference type="Proteomes" id="UP000789702"/>
    </source>
</evidence>
<keyword evidence="2" id="KW-1185">Reference proteome</keyword>
<evidence type="ECO:0000313" key="1">
    <source>
        <dbReference type="EMBL" id="CAG8748021.1"/>
    </source>
</evidence>
<organism evidence="1 2">
    <name type="scientific">Dentiscutata heterogama</name>
    <dbReference type="NCBI Taxonomy" id="1316150"/>
    <lineage>
        <taxon>Eukaryota</taxon>
        <taxon>Fungi</taxon>
        <taxon>Fungi incertae sedis</taxon>
        <taxon>Mucoromycota</taxon>
        <taxon>Glomeromycotina</taxon>
        <taxon>Glomeromycetes</taxon>
        <taxon>Diversisporales</taxon>
        <taxon>Gigasporaceae</taxon>
        <taxon>Dentiscutata</taxon>
    </lineage>
</organism>
<gene>
    <name evidence="1" type="ORF">DHETER_LOCUS14461</name>
</gene>
<feature type="non-terminal residue" evidence="1">
    <location>
        <position position="166"/>
    </location>
</feature>
<proteinExistence type="predicted"/>
<accession>A0ACA9QER4</accession>
<reference evidence="1" key="1">
    <citation type="submission" date="2021-06" db="EMBL/GenBank/DDBJ databases">
        <authorList>
            <person name="Kallberg Y."/>
            <person name="Tangrot J."/>
            <person name="Rosling A."/>
        </authorList>
    </citation>
    <scope>NUCLEOTIDE SEQUENCE</scope>
    <source>
        <strain evidence="1">IL203A</strain>
    </source>
</reference>
<comment type="caution">
    <text evidence="1">The sequence shown here is derived from an EMBL/GenBank/DDBJ whole genome shotgun (WGS) entry which is preliminary data.</text>
</comment>
<sequence>QIQNEGMEGSFTISGKEMSYVNKKNLVIEINPSSDQIVMGGNWEYKMRLLCARLSRNSEDSSANLQNFYLLGEKINDNNWGDLARTIVQEEFPNSYRNLWKIAFRAYTLYFSHSVPNLLRVQHITPHILLKMYENDFNKLVDEARAMKNKEEIALLELYESFAGAQ</sequence>